<keyword evidence="2" id="KW-0805">Transcription regulation</keyword>
<organism evidence="8 9">
    <name type="scientific">Plasmodium vinckei lentum</name>
    <dbReference type="NCBI Taxonomy" id="138297"/>
    <lineage>
        <taxon>Eukaryota</taxon>
        <taxon>Sar</taxon>
        <taxon>Alveolata</taxon>
        <taxon>Apicomplexa</taxon>
        <taxon>Aconoidasida</taxon>
        <taxon>Haemosporida</taxon>
        <taxon>Plasmodiidae</taxon>
        <taxon>Plasmodium</taxon>
        <taxon>Plasmodium (Vinckeia)</taxon>
    </lineage>
</organism>
<sequence>MNEGEINDKPLEEGNLGLFAENTSNISKLRSKNLNSIKDDLKKGEKHKDKKYNGHSKKDAQENSFGMICSNSNQGERRYGQYNLLPYFEKEKYNYSNVAISPHQYSKDHYKCNSLDYKDNKSIMGTEGNKKLNNIRKKKLLKNQKCIIKLYNRETKAGGMLCCKNSPNDDISRNFEEEKNEVKCRETNSNDNKNRSRIDVVENLPNYNDFSCFPQSEIHKHNINGTNEDKINTVLTKASSNIKKVENNTKIVTEIERNEKLRKKEDYGGIRNSDMTNIDKGIEKMKTDFSDDITTDIEDKKNDRNKYLPNVNKKVGCLENIIVNENNEKWGAERMLYNNISQKLEHNNDDAVCGIDKSHINNLNMPKVILPIKSQENKKEANNICERGSKIYRDRHDACLNSKSNCKINLIKILEKKTYKDSTIANPIDKVNSSNGKNVIHIRYKNIPTSKCCDKINKLNHENNENGKKHNNMLKNDLSISRLKVGNSTTVSLNEDKGKVNEDSKRIIMGCNIMKKNSRENESSIYITTDNREKKIIDQSFVEVYTTNANKCDENMKETENGDVINSEDNNIREEHELKKKKAYCLNKPTTTVICEKINDRVNGKENNTYVNNAIFGIEYENESKGDKRKVSYKNPLDILLKNEKENNLGDEEKADFRSKAPFINDLNSEEASCPSKCVSTDDINNVLLNYGKKSISNYENLNNYNDNYNNNYKKKKKRTGIPLNERKYYRVLAKQMVKIQGLTFDHNQIRWIAYWKNENNKQIQKHFPVCKYGFYKARQLALEFRNSKINEKGGNGKCEKNKIANKSETIYAKINKKELSKKGSEKIESILNNGKNVTVARLSYHSKSVSSIHGNAKSKSKISGNKGSATFGKGNNATNVCNINSEKIIPSKEKESDFNFRENESIWVNDASNFLRNNEHLNAMFTNNGKTNDINNYDLNFSKRLNNEMNTKLYDKNGLIGNTSSLHKQKQFSNCVPISSDINNSGNFLCQSKNENIRDDEINMQHNSMSNERIYPNDVPNNCKNGYCENNNGNCVHNYKNCNANVNICMNIFENTYYNKLNNPTFSCDPNKTSLWAYPQNDVGYANHFNKFEGSNSIGNIGMNGIYTENRQSEDKKFTEWNAQPQYLFCNNKDRNDYYYKNDSCGNFSEEVFMHTNIGTEKEGANYTSEGERLDWKPHYNFNNVNNIIKNDNDLDEVSIERENEEYNNDTKGVRNSDLANNESNILSNRNCVYQYRNNDNYFYDVNNNLGIMTNGDVINREKYEYNNEFGNTSSMKKNIILHKDVENGVVLNKKIEIVDGNNAIRKNRKADSKNILNLLHDNRNNNFYYNKSMLHPHLSNRSENNEQDFTTKFGDNNNYFENVSNIVNAKKKTILKNHRINKISNSEKILEKGKNEVGCNNSSKAGGQNITLGRSRKKKKKGEGSIEAEKETSKNNFNITEKINNLLEGNINNKNPEKEAILDGMILKNKNKLKSSTEKINTIHEFYKNDGRKEDGEIIGVKGKEKKQKAKNRKKGSTEKMIISVDENLPNHSTSMLQLIDVNNRCVNKNYSDNGCLNFFKRGMDNLIYQTRIGEMNDTSYIENKIPNSIIDSKKSDKKYRSSKNEIKNRSNELYIDENNIKYVYNDDIAGEPKIGDGIDESYIIRKSEENHFAIEIDNMCYSGINANKKRKKKKKKGNESNEVKNDGYIGKVSDSNCKNCIENVREDELDKLEICSYKLKDDNKKNAKEDNNINYFHKIMKIPKMKGVHFDIRQKRWCAYGYKKKECFSVYRYGFLAARELAVRSRLNVQKRRNNLRLKKKNKNDISVSKRKSISLGNVSSKKKRKKECGDIGNGGIDNTNINGNILLKGDRRVNENNDMYELPNLNKNTELIKNTYCASGTHPYNIQNGNLISQNDYYKGFGTDIYGGNTCSNYQVGHISISSYPKNDMLGDRSFKDVTSDTNDMGSAYLLCGYNNNVVIDSNKQNYNRLNNAPYLVGIKMTYDGKIMENQNSLANEYNLTSINMGTQINNRTELNKIHGENDFGNYNMNSINIKQDTDTNNYINSYTNNEMHLMDGDRNNNYVFMKNIEKNFHINSYENEYPYFNHPNLNIPNEEILSKCFITPNIRAPLTDKYINRGERMEKYFYKKINPCEMENNEEVYYHDTFNNVDAVKKLSRTGNYTNKFFETILSNVGNNNTVIMSENTFRNDIINRINSDKNIDNLNNFYHENVAKEKNLNVEKENAMLLNCNCNTYSKYDEGMWNNGIGKGDHVSRNKIEYSNNYNTYNGNISMPFLECYSNNFNDIECTKSYNIVGKEYFNNGEYSMDSKSEISNINYCIENKNLNMPKIHLLQNQYERTNFNKNVWINENPKEDENSQFTINETNIDQNYLNSNKINKKDTNNNYYLFPDCNIYNGVSIECQNTGISNDMLTINQTDVSEFVEQPNTQNGQNFYQNNVNNIENISNVYCTGTNSRHNFCEQNKNGISAEMVQMNSPFLQTTYGETEAKLIHFSDNNNANTPKINNEKFSYSIYDNQINKYFINDIEANNNNNSEYKQTNIYPDIWRNSFDLHYSDRKNIPIKISFLSPNTSKVDKVVTIDESLENFNNGQNLLFNPKNNTNTYCIGNINDEKETKNFRISPNKYNDINSSQNNNICMSRNDIYTDYHNSNNFNEDNTSLMIENEDARNNGSKMNEFTNIFSHENKKIYHEQNKIDDLWWENNNERVFTDPTIYPNNSIPYTCEANNSSNSYANNISDKHRFLFNYNNYEDINLKKNELNIGTEFSRSISANEAEINMQAYEERKNEKKRNMCHYINNDMEYISQGNVLINEKEVSTDQSFMSICNLSKQLQNDKHEKGNNKLNKYNGNKSSDKNDETNQDINEDLVGDLNNLSNVKINNDLNPRCNPYIFFNNQTSRNYNDNNNFYNEQNCVMKSKNENKEHYDMEGHNGVFNSVERNFVDVEKMLKRGKEFNRNENMFKRSIDTVNDENTHFNIGGGRNFIQSNVVNRFVNNSIKSQNMNPLVENLRNIKNINKRNEICMDLERDLNCYAIKRNNTESNSGDIVNINDKRIDDEEEMGIDVADNYNMLDDDIEKGRKNKKIIKPINDFTYADNNILKNIKFSEQTNNITNGEAFIDNNKYISKIFEKEKHSKKIFHHEKKYKWMADDRDISICFEKGNNNNDNGINSIGRTIHRVNKKGTILKNVHITNKFNNKFMKKCLQIDISFDKNLKKKYTQNEKLINNYHISIFKNISINKLLSFRWNIKRKDTLMESYCEYICLTLHDINMNRSKDASKTIYFKKVIYKFLIIDLFKNLNPIDFSNNGNTVENNGQLDKHVLFENLLREKKIQKHINILKKVEKYHIDIINNMYDLKSIQLYIDIFVTCLLKNIPSSKLSYDEHNMLIRSLLLFYFDSNK</sequence>
<dbReference type="Gene3D" id="1.20.5.2050">
    <property type="match status" value="2"/>
</dbReference>
<feature type="region of interest" description="Disordered" evidence="6">
    <location>
        <begin position="1402"/>
        <end position="1432"/>
    </location>
</feature>
<evidence type="ECO:0000313" key="8">
    <source>
        <dbReference type="EMBL" id="CAD2089831.1"/>
    </source>
</evidence>
<feature type="compositionally biased region" description="Basic and acidic residues" evidence="6">
    <location>
        <begin position="37"/>
        <end position="47"/>
    </location>
</feature>
<evidence type="ECO:0000313" key="9">
    <source>
        <dbReference type="Proteomes" id="UP000515308"/>
    </source>
</evidence>
<evidence type="ECO:0000256" key="1">
    <source>
        <dbReference type="ARBA" id="ARBA00004123"/>
    </source>
</evidence>
<feature type="region of interest" description="Disordered" evidence="6">
    <location>
        <begin position="31"/>
        <end position="67"/>
    </location>
</feature>
<dbReference type="EMBL" id="LR865370">
    <property type="protein sequence ID" value="CAD2089831.1"/>
    <property type="molecule type" value="Genomic_DNA"/>
</dbReference>
<dbReference type="Pfam" id="PF14733">
    <property type="entry name" value="ACDC"/>
    <property type="match status" value="1"/>
</dbReference>
<dbReference type="GO" id="GO:0005634">
    <property type="term" value="C:nucleus"/>
    <property type="evidence" value="ECO:0007669"/>
    <property type="project" value="UniProtKB-SubCell"/>
</dbReference>
<dbReference type="VEuPathDB" id="PlasmoDB:PVLDE_0800420"/>
<evidence type="ECO:0000259" key="7">
    <source>
        <dbReference type="PROSITE" id="PS50006"/>
    </source>
</evidence>
<dbReference type="Proteomes" id="UP000515308">
    <property type="component" value="Chromosome PVLDE_08"/>
</dbReference>
<evidence type="ECO:0000256" key="5">
    <source>
        <dbReference type="ARBA" id="ARBA00023242"/>
    </source>
</evidence>
<keyword evidence="3" id="KW-0238">DNA-binding</keyword>
<dbReference type="InterPro" id="IPR001471">
    <property type="entry name" value="AP2/ERF_dom"/>
</dbReference>
<proteinExistence type="predicted"/>
<dbReference type="PROSITE" id="PS50006">
    <property type="entry name" value="FHA_DOMAIN"/>
    <property type="match status" value="1"/>
</dbReference>
<gene>
    <name evidence="8" type="ORF">PVLDE_0800420</name>
</gene>
<accession>A0A6V7S0V9</accession>
<dbReference type="InterPro" id="IPR000253">
    <property type="entry name" value="FHA_dom"/>
</dbReference>
<feature type="compositionally biased region" description="Low complexity" evidence="6">
    <location>
        <begin position="2845"/>
        <end position="2854"/>
    </location>
</feature>
<evidence type="ECO:0000256" key="4">
    <source>
        <dbReference type="ARBA" id="ARBA00023163"/>
    </source>
</evidence>
<feature type="compositionally biased region" description="Polar residues" evidence="6">
    <location>
        <begin position="1402"/>
        <end position="1414"/>
    </location>
</feature>
<evidence type="ECO:0000256" key="3">
    <source>
        <dbReference type="ARBA" id="ARBA00023125"/>
    </source>
</evidence>
<keyword evidence="4" id="KW-0804">Transcription</keyword>
<feature type="region of interest" description="Disordered" evidence="6">
    <location>
        <begin position="2836"/>
        <end position="2865"/>
    </location>
</feature>
<reference evidence="8 9" key="1">
    <citation type="submission" date="2020-08" db="EMBL/GenBank/DDBJ databases">
        <authorList>
            <person name="Ramaprasad A."/>
        </authorList>
    </citation>
    <scope>NUCLEOTIDE SEQUENCE [LARGE SCALE GENOMIC DNA]</scope>
</reference>
<dbReference type="GO" id="GO:0003700">
    <property type="term" value="F:DNA-binding transcription factor activity"/>
    <property type="evidence" value="ECO:0007669"/>
    <property type="project" value="InterPro"/>
</dbReference>
<dbReference type="InterPro" id="IPR028078">
    <property type="entry name" value="ACDC"/>
</dbReference>
<evidence type="ECO:0000256" key="2">
    <source>
        <dbReference type="ARBA" id="ARBA00023015"/>
    </source>
</evidence>
<evidence type="ECO:0000256" key="6">
    <source>
        <dbReference type="SAM" id="MobiDB-lite"/>
    </source>
</evidence>
<name>A0A6V7S0V9_PLAVN</name>
<keyword evidence="5" id="KW-0539">Nucleus</keyword>
<comment type="subcellular location">
    <subcellularLocation>
        <location evidence="1">Nucleus</location>
    </subcellularLocation>
</comment>
<dbReference type="GO" id="GO:0003677">
    <property type="term" value="F:DNA binding"/>
    <property type="evidence" value="ECO:0007669"/>
    <property type="project" value="UniProtKB-KW"/>
</dbReference>
<feature type="domain" description="FHA" evidence="7">
    <location>
        <begin position="1199"/>
        <end position="1265"/>
    </location>
</feature>
<protein>
    <submittedName>
        <fullName evidence="8">Transcription factor with AP2 domain(S), putative</fullName>
    </submittedName>
</protein>
<dbReference type="Pfam" id="PF00847">
    <property type="entry name" value="AP2"/>
    <property type="match status" value="1"/>
</dbReference>